<feature type="region of interest" description="Disordered" evidence="2">
    <location>
        <begin position="1"/>
        <end position="56"/>
    </location>
</feature>
<gene>
    <name evidence="3" type="ORF">IWZ03DRAFT_241560</name>
</gene>
<feature type="coiled-coil region" evidence="1">
    <location>
        <begin position="120"/>
        <end position="196"/>
    </location>
</feature>
<evidence type="ECO:0000256" key="1">
    <source>
        <dbReference type="SAM" id="Coils"/>
    </source>
</evidence>
<evidence type="ECO:0000313" key="3">
    <source>
        <dbReference type="EMBL" id="KAK7513798.1"/>
    </source>
</evidence>
<keyword evidence="4" id="KW-1185">Reference proteome</keyword>
<organism evidence="3 4">
    <name type="scientific">Phyllosticta citriasiana</name>
    <dbReference type="NCBI Taxonomy" id="595635"/>
    <lineage>
        <taxon>Eukaryota</taxon>
        <taxon>Fungi</taxon>
        <taxon>Dikarya</taxon>
        <taxon>Ascomycota</taxon>
        <taxon>Pezizomycotina</taxon>
        <taxon>Dothideomycetes</taxon>
        <taxon>Dothideomycetes incertae sedis</taxon>
        <taxon>Botryosphaeriales</taxon>
        <taxon>Phyllostictaceae</taxon>
        <taxon>Phyllosticta</taxon>
    </lineage>
</organism>
<accession>A0ABR1KFH5</accession>
<name>A0ABR1KFH5_9PEZI</name>
<reference evidence="3 4" key="1">
    <citation type="submission" date="2024-04" db="EMBL/GenBank/DDBJ databases">
        <title>Phyllosticta paracitricarpa is synonymous to the EU quarantine fungus P. citricarpa based on phylogenomic analyses.</title>
        <authorList>
            <consortium name="Lawrence Berkeley National Laboratory"/>
            <person name="Van Ingen-Buijs V.A."/>
            <person name="Van Westerhoven A.C."/>
            <person name="Haridas S."/>
            <person name="Skiadas P."/>
            <person name="Martin F."/>
            <person name="Groenewald J.Z."/>
            <person name="Crous P.W."/>
            <person name="Seidl M.F."/>
        </authorList>
    </citation>
    <scope>NUCLEOTIDE SEQUENCE [LARGE SCALE GENOMIC DNA]</scope>
    <source>
        <strain evidence="3 4">CBS 123371</strain>
    </source>
</reference>
<dbReference type="EMBL" id="JBBPHU010000009">
    <property type="protein sequence ID" value="KAK7513798.1"/>
    <property type="molecule type" value="Genomic_DNA"/>
</dbReference>
<evidence type="ECO:0000256" key="2">
    <source>
        <dbReference type="SAM" id="MobiDB-lite"/>
    </source>
</evidence>
<evidence type="ECO:0000313" key="4">
    <source>
        <dbReference type="Proteomes" id="UP001363622"/>
    </source>
</evidence>
<comment type="caution">
    <text evidence="3">The sequence shown here is derived from an EMBL/GenBank/DDBJ whole genome shotgun (WGS) entry which is preliminary data.</text>
</comment>
<protein>
    <submittedName>
        <fullName evidence="3">Uncharacterized protein</fullName>
    </submittedName>
</protein>
<feature type="compositionally biased region" description="Polar residues" evidence="2">
    <location>
        <begin position="24"/>
        <end position="33"/>
    </location>
</feature>
<sequence length="224" mass="26022">MNDFPQGYDYAPEPPCMELAPQAPRQNLDTSYGPQSRWPAAPLPPPPTPPQWHPQDNMRLRFHLPAAPCADGLLTEYPPVPPPGDTNQRTTTTLAQTVSPPAAERLAQLVRALRTGLEERDQLRIQNTQFQQCLNQVEQECDQYKIQMAQPQQRLHKVERGLEELQKGYERDGRRYRRMRDLYEKERDTVNELRTQRRLRPHCQTSRESVNKVNKYTTKGDVIQ</sequence>
<feature type="compositionally biased region" description="Pro residues" evidence="2">
    <location>
        <begin position="41"/>
        <end position="52"/>
    </location>
</feature>
<proteinExistence type="predicted"/>
<dbReference type="Proteomes" id="UP001363622">
    <property type="component" value="Unassembled WGS sequence"/>
</dbReference>
<keyword evidence="1" id="KW-0175">Coiled coil</keyword>